<keyword evidence="2" id="KW-0119">Carbohydrate metabolism</keyword>
<keyword evidence="1" id="KW-0378">Hydrolase</keyword>
<feature type="domain" description="Fibronectin type-III" evidence="4">
    <location>
        <begin position="191"/>
        <end position="279"/>
    </location>
</feature>
<keyword evidence="1" id="KW-0326">Glycosidase</keyword>
<dbReference type="CDD" id="cd00063">
    <property type="entry name" value="FN3"/>
    <property type="match status" value="1"/>
</dbReference>
<dbReference type="SUPFAM" id="SSF49265">
    <property type="entry name" value="Fibronectin type III"/>
    <property type="match status" value="1"/>
</dbReference>
<feature type="signal peptide" evidence="3">
    <location>
        <begin position="1"/>
        <end position="28"/>
    </location>
</feature>
<evidence type="ECO:0000313" key="6">
    <source>
        <dbReference type="Proteomes" id="UP001501237"/>
    </source>
</evidence>
<evidence type="ECO:0000313" key="5">
    <source>
        <dbReference type="EMBL" id="GAA3240994.1"/>
    </source>
</evidence>
<accession>A0ABP6QQW7</accession>
<proteinExistence type="predicted"/>
<evidence type="ECO:0000256" key="2">
    <source>
        <dbReference type="ARBA" id="ARBA00023326"/>
    </source>
</evidence>
<evidence type="ECO:0000259" key="4">
    <source>
        <dbReference type="PROSITE" id="PS50853"/>
    </source>
</evidence>
<gene>
    <name evidence="5" type="ORF">GCM10010468_78000</name>
</gene>
<sequence length="443" mass="45322">MSHMRSVARAMALIVLLGGLTALGTAPAAALPVTKDVGLKCVLPGASAVPATLRVTADVPAKVAAGERFEVELDVTLSFAVAPPPVPITARASQVSTLDLRGVGGRDYRDLTTAFGPSGVSAGGQVSLTGRTSVTAQILRSSSLDLYWLLTGVKVEVGADKGTCDLDPSGNAPVGHVEVGPPGPDTVPPAAPGGPVAARIYDTLVSLDFTPATDDTAVGGYRVYDGDRVVGDHPYPSTSGVQVIGLTQATTYTFTVRAYDLRGNLSAPSEPVTFTTVRSSWPVRQRLSGSLRTGGGTAALGGSIEGRYLTGGFLEAQTDIAPTTITGTAWGFLAVTAELEIVPLTRTTGSTVNGVMTAGPLTWRLELPTLTVLGVTLRTPACAATITPKLTGPYDRERGGSLRGVVDIPAFGTCGSFGTFATSVFSGPGNDLTLDLGAREATP</sequence>
<evidence type="ECO:0000256" key="1">
    <source>
        <dbReference type="ARBA" id="ARBA00023295"/>
    </source>
</evidence>
<name>A0ABP6QQW7_9ACTN</name>
<protein>
    <recommendedName>
        <fullName evidence="4">Fibronectin type-III domain-containing protein</fullName>
    </recommendedName>
</protein>
<dbReference type="Proteomes" id="UP001501237">
    <property type="component" value="Unassembled WGS sequence"/>
</dbReference>
<keyword evidence="3" id="KW-0732">Signal</keyword>
<dbReference type="EMBL" id="BAAAUV010000043">
    <property type="protein sequence ID" value="GAA3240994.1"/>
    <property type="molecule type" value="Genomic_DNA"/>
</dbReference>
<keyword evidence="6" id="KW-1185">Reference proteome</keyword>
<organism evidence="5 6">
    <name type="scientific">Actinocorallia longicatena</name>
    <dbReference type="NCBI Taxonomy" id="111803"/>
    <lineage>
        <taxon>Bacteria</taxon>
        <taxon>Bacillati</taxon>
        <taxon>Actinomycetota</taxon>
        <taxon>Actinomycetes</taxon>
        <taxon>Streptosporangiales</taxon>
        <taxon>Thermomonosporaceae</taxon>
        <taxon>Actinocorallia</taxon>
    </lineage>
</organism>
<dbReference type="PROSITE" id="PS50853">
    <property type="entry name" value="FN3"/>
    <property type="match status" value="1"/>
</dbReference>
<dbReference type="SMART" id="SM00060">
    <property type="entry name" value="FN3"/>
    <property type="match status" value="1"/>
</dbReference>
<reference evidence="6" key="1">
    <citation type="journal article" date="2019" name="Int. J. Syst. Evol. Microbiol.">
        <title>The Global Catalogue of Microorganisms (GCM) 10K type strain sequencing project: providing services to taxonomists for standard genome sequencing and annotation.</title>
        <authorList>
            <consortium name="The Broad Institute Genomics Platform"/>
            <consortium name="The Broad Institute Genome Sequencing Center for Infectious Disease"/>
            <person name="Wu L."/>
            <person name="Ma J."/>
        </authorList>
    </citation>
    <scope>NUCLEOTIDE SEQUENCE [LARGE SCALE GENOMIC DNA]</scope>
    <source>
        <strain evidence="6">JCM 9377</strain>
    </source>
</reference>
<feature type="chain" id="PRO_5045360047" description="Fibronectin type-III domain-containing protein" evidence="3">
    <location>
        <begin position="29"/>
        <end position="443"/>
    </location>
</feature>
<dbReference type="InterPro" id="IPR003961">
    <property type="entry name" value="FN3_dom"/>
</dbReference>
<dbReference type="Gene3D" id="2.60.40.10">
    <property type="entry name" value="Immunoglobulins"/>
    <property type="match status" value="1"/>
</dbReference>
<keyword evidence="2" id="KW-0624">Polysaccharide degradation</keyword>
<dbReference type="InterPro" id="IPR013783">
    <property type="entry name" value="Ig-like_fold"/>
</dbReference>
<comment type="caution">
    <text evidence="5">The sequence shown here is derived from an EMBL/GenBank/DDBJ whole genome shotgun (WGS) entry which is preliminary data.</text>
</comment>
<dbReference type="InterPro" id="IPR036116">
    <property type="entry name" value="FN3_sf"/>
</dbReference>
<evidence type="ECO:0000256" key="3">
    <source>
        <dbReference type="SAM" id="SignalP"/>
    </source>
</evidence>